<accession>A0A7H1B8I4</accession>
<gene>
    <name evidence="2" type="ORF">IAG42_16420</name>
</gene>
<feature type="region of interest" description="Disordered" evidence="1">
    <location>
        <begin position="43"/>
        <end position="91"/>
    </location>
</feature>
<organism evidence="2 3">
    <name type="scientific">Streptomyces xanthii</name>
    <dbReference type="NCBI Taxonomy" id="2768069"/>
    <lineage>
        <taxon>Bacteria</taxon>
        <taxon>Bacillati</taxon>
        <taxon>Actinomycetota</taxon>
        <taxon>Actinomycetes</taxon>
        <taxon>Kitasatosporales</taxon>
        <taxon>Streptomycetaceae</taxon>
        <taxon>Streptomyces</taxon>
    </lineage>
</organism>
<dbReference type="RefSeq" id="WP_188337739.1">
    <property type="nucleotide sequence ID" value="NZ_CP061281.1"/>
</dbReference>
<keyword evidence="3" id="KW-1185">Reference proteome</keyword>
<proteinExistence type="predicted"/>
<evidence type="ECO:0000313" key="2">
    <source>
        <dbReference type="EMBL" id="QNS05039.1"/>
    </source>
</evidence>
<protein>
    <submittedName>
        <fullName evidence="2">Uncharacterized protein</fullName>
    </submittedName>
</protein>
<evidence type="ECO:0000256" key="1">
    <source>
        <dbReference type="SAM" id="MobiDB-lite"/>
    </source>
</evidence>
<dbReference type="Proteomes" id="UP000516428">
    <property type="component" value="Chromosome"/>
</dbReference>
<dbReference type="AlphaFoldDB" id="A0A7H1B8I4"/>
<reference evidence="2 3" key="1">
    <citation type="submission" date="2020-09" db="EMBL/GenBank/DDBJ databases">
        <title>A novel species.</title>
        <authorList>
            <person name="Gao J."/>
        </authorList>
    </citation>
    <scope>NUCLEOTIDE SEQUENCE [LARGE SCALE GENOMIC DNA]</scope>
    <source>
        <strain evidence="2 3">CRXT-Y-14</strain>
    </source>
</reference>
<evidence type="ECO:0000313" key="3">
    <source>
        <dbReference type="Proteomes" id="UP000516428"/>
    </source>
</evidence>
<dbReference type="EMBL" id="CP061281">
    <property type="protein sequence ID" value="QNS05039.1"/>
    <property type="molecule type" value="Genomic_DNA"/>
</dbReference>
<sequence>MAFPVHPHPATAHGPADTGLALAVAAVLHPPAARVAELVPSVTRQQAKTQAKARAAKQSAKQSAARAKTPAKARATTARRGAHTGRGSVRG</sequence>
<dbReference type="KEGG" id="sxn:IAG42_16420"/>
<feature type="compositionally biased region" description="Low complexity" evidence="1">
    <location>
        <begin position="43"/>
        <end position="79"/>
    </location>
</feature>
<name>A0A7H1B8I4_9ACTN</name>